<evidence type="ECO:0000313" key="3">
    <source>
        <dbReference type="Proteomes" id="UP000386466"/>
    </source>
</evidence>
<feature type="non-terminal residue" evidence="2">
    <location>
        <position position="197"/>
    </location>
</feature>
<dbReference type="Proteomes" id="UP000386466">
    <property type="component" value="Unassembled WGS sequence"/>
</dbReference>
<reference evidence="2 3" key="1">
    <citation type="submission" date="2019-01" db="EMBL/GenBank/DDBJ databases">
        <authorList>
            <person name="Alioto T."/>
            <person name="Alioto T."/>
        </authorList>
    </citation>
    <scope>NUCLEOTIDE SEQUENCE [LARGE SCALE GENOMIC DNA]</scope>
</reference>
<protein>
    <submittedName>
        <fullName evidence="2">Uncharacterized protein</fullName>
    </submittedName>
</protein>
<sequence length="197" mass="21142">MGDEPPPARVERSPLRGSAAPTPGAVACDQALWAPRGPVPCPRTIQTPPQQHSQQRGDRMAQRGPAARGVLGRRPCYLGRVEVPGRGVALVSSPAPPMCSGAHFLRDFQFIENTNGNSFSYVVPRQPATHVSPWQMAPLAVRARTLCGCTGAFSGRVRLVFCPLARTSRWPALTACPSRIRTHGSRDGPLQMGLPPP</sequence>
<name>A0A485N1W3_LYNPA</name>
<dbReference type="EMBL" id="CAAGRJ010009865">
    <property type="protein sequence ID" value="VFV27365.1"/>
    <property type="molecule type" value="Genomic_DNA"/>
</dbReference>
<organism evidence="2 3">
    <name type="scientific">Lynx pardinus</name>
    <name type="common">Iberian lynx</name>
    <name type="synonym">Felis pardina</name>
    <dbReference type="NCBI Taxonomy" id="191816"/>
    <lineage>
        <taxon>Eukaryota</taxon>
        <taxon>Metazoa</taxon>
        <taxon>Chordata</taxon>
        <taxon>Craniata</taxon>
        <taxon>Vertebrata</taxon>
        <taxon>Euteleostomi</taxon>
        <taxon>Mammalia</taxon>
        <taxon>Eutheria</taxon>
        <taxon>Laurasiatheria</taxon>
        <taxon>Carnivora</taxon>
        <taxon>Feliformia</taxon>
        <taxon>Felidae</taxon>
        <taxon>Felinae</taxon>
        <taxon>Lynx</taxon>
    </lineage>
</organism>
<keyword evidence="3" id="KW-1185">Reference proteome</keyword>
<dbReference type="AlphaFoldDB" id="A0A485N1W3"/>
<feature type="region of interest" description="Disordered" evidence="1">
    <location>
        <begin position="1"/>
        <end position="23"/>
    </location>
</feature>
<feature type="region of interest" description="Disordered" evidence="1">
    <location>
        <begin position="37"/>
        <end position="66"/>
    </location>
</feature>
<evidence type="ECO:0000256" key="1">
    <source>
        <dbReference type="SAM" id="MobiDB-lite"/>
    </source>
</evidence>
<evidence type="ECO:0000313" key="2">
    <source>
        <dbReference type="EMBL" id="VFV27365.1"/>
    </source>
</evidence>
<accession>A0A485N1W3</accession>
<feature type="compositionally biased region" description="Polar residues" evidence="1">
    <location>
        <begin position="44"/>
        <end position="54"/>
    </location>
</feature>
<proteinExistence type="predicted"/>
<gene>
    <name evidence="2" type="ORF">LYPA_23C001228</name>
</gene>